<keyword evidence="1" id="KW-1133">Transmembrane helix</keyword>
<comment type="caution">
    <text evidence="2">The sequence shown here is derived from an EMBL/GenBank/DDBJ whole genome shotgun (WGS) entry which is preliminary data.</text>
</comment>
<gene>
    <name evidence="2" type="ORF">PGLA2088_LOCUS28362</name>
</gene>
<keyword evidence="1" id="KW-0472">Membrane</keyword>
<evidence type="ECO:0000313" key="3">
    <source>
        <dbReference type="Proteomes" id="UP000626109"/>
    </source>
</evidence>
<sequence>DSFAMSAPVGDANELRRRKAEREVKVREAKQPDREERETDEYEQEYIDFFKKKYGENPRTDILGIDGAGLFCIIYIVICGVIFSILFMSVYSKNRDIFNAVPSLFK</sequence>
<feature type="non-terminal residue" evidence="2">
    <location>
        <position position="106"/>
    </location>
</feature>
<dbReference type="Proteomes" id="UP000626109">
    <property type="component" value="Unassembled WGS sequence"/>
</dbReference>
<accession>A0A813JZT5</accession>
<evidence type="ECO:0000256" key="1">
    <source>
        <dbReference type="SAM" id="Phobius"/>
    </source>
</evidence>
<evidence type="ECO:0000313" key="2">
    <source>
        <dbReference type="EMBL" id="CAE8693386.1"/>
    </source>
</evidence>
<feature type="transmembrane region" description="Helical" evidence="1">
    <location>
        <begin position="68"/>
        <end position="91"/>
    </location>
</feature>
<organism evidence="2 3">
    <name type="scientific">Polarella glacialis</name>
    <name type="common">Dinoflagellate</name>
    <dbReference type="NCBI Taxonomy" id="89957"/>
    <lineage>
        <taxon>Eukaryota</taxon>
        <taxon>Sar</taxon>
        <taxon>Alveolata</taxon>
        <taxon>Dinophyceae</taxon>
        <taxon>Suessiales</taxon>
        <taxon>Suessiaceae</taxon>
        <taxon>Polarella</taxon>
    </lineage>
</organism>
<keyword evidence="1" id="KW-0812">Transmembrane</keyword>
<dbReference type="AlphaFoldDB" id="A0A813JZT5"/>
<name>A0A813JZT5_POLGL</name>
<proteinExistence type="predicted"/>
<reference evidence="2" key="1">
    <citation type="submission" date="2021-02" db="EMBL/GenBank/DDBJ databases">
        <authorList>
            <person name="Dougan E. K."/>
            <person name="Rhodes N."/>
            <person name="Thang M."/>
            <person name="Chan C."/>
        </authorList>
    </citation>
    <scope>NUCLEOTIDE SEQUENCE</scope>
</reference>
<protein>
    <submittedName>
        <fullName evidence="2">Uncharacterized protein</fullName>
    </submittedName>
</protein>
<dbReference type="EMBL" id="CAJNNW010027845">
    <property type="protein sequence ID" value="CAE8693386.1"/>
    <property type="molecule type" value="Genomic_DNA"/>
</dbReference>